<evidence type="ECO:0000256" key="14">
    <source>
        <dbReference type="SAM" id="Phobius"/>
    </source>
</evidence>
<evidence type="ECO:0000256" key="11">
    <source>
        <dbReference type="ARBA" id="ARBA00023239"/>
    </source>
</evidence>
<dbReference type="InterPro" id="IPR001245">
    <property type="entry name" value="Ser-Thr/Tyr_kinase_cat_dom"/>
</dbReference>
<dbReference type="PRINTS" id="PR00255">
    <property type="entry name" value="NATPEPTIDER"/>
</dbReference>
<dbReference type="InterPro" id="IPR001170">
    <property type="entry name" value="ANPR/GUC"/>
</dbReference>
<evidence type="ECO:0000256" key="5">
    <source>
        <dbReference type="ARBA" id="ARBA00022741"/>
    </source>
</evidence>
<dbReference type="Gene3D" id="1.10.510.10">
    <property type="entry name" value="Transferase(Phosphotransferase) domain 1"/>
    <property type="match status" value="1"/>
</dbReference>
<dbReference type="SUPFAM" id="SSF56112">
    <property type="entry name" value="Protein kinase-like (PK-like)"/>
    <property type="match status" value="1"/>
</dbReference>
<dbReference type="InterPro" id="IPR001828">
    <property type="entry name" value="ANF_lig-bd_rcpt"/>
</dbReference>
<evidence type="ECO:0000256" key="13">
    <source>
        <dbReference type="SAM" id="MobiDB-lite"/>
    </source>
</evidence>
<keyword evidence="4" id="KW-0732">Signal</keyword>
<comment type="subcellular location">
    <subcellularLocation>
        <location evidence="1">Membrane</location>
        <topology evidence="1">Single-pass type I membrane protein</topology>
    </subcellularLocation>
</comment>
<evidence type="ECO:0000256" key="8">
    <source>
        <dbReference type="ARBA" id="ARBA00023136"/>
    </source>
</evidence>
<keyword evidence="11 17" id="KW-0456">Lyase</keyword>
<keyword evidence="7" id="KW-0342">GTP-binding</keyword>
<dbReference type="GO" id="GO:0004383">
    <property type="term" value="F:guanylate cyclase activity"/>
    <property type="evidence" value="ECO:0007669"/>
    <property type="project" value="UniProtKB-EC"/>
</dbReference>
<evidence type="ECO:0000256" key="1">
    <source>
        <dbReference type="ARBA" id="ARBA00004479"/>
    </source>
</evidence>
<organism evidence="17 18">
    <name type="scientific">Mytilus coruscus</name>
    <name type="common">Sea mussel</name>
    <dbReference type="NCBI Taxonomy" id="42192"/>
    <lineage>
        <taxon>Eukaryota</taxon>
        <taxon>Metazoa</taxon>
        <taxon>Spiralia</taxon>
        <taxon>Lophotrochozoa</taxon>
        <taxon>Mollusca</taxon>
        <taxon>Bivalvia</taxon>
        <taxon>Autobranchia</taxon>
        <taxon>Pteriomorphia</taxon>
        <taxon>Mytilida</taxon>
        <taxon>Mytiloidea</taxon>
        <taxon>Mytilidae</taxon>
        <taxon>Mytilinae</taxon>
        <taxon>Mytilus</taxon>
    </lineage>
</organism>
<dbReference type="EC" id="4.6.1.2" evidence="2"/>
<dbReference type="OrthoDB" id="1890790at2759"/>
<evidence type="ECO:0000256" key="7">
    <source>
        <dbReference type="ARBA" id="ARBA00023134"/>
    </source>
</evidence>
<dbReference type="GO" id="GO:0004672">
    <property type="term" value="F:protein kinase activity"/>
    <property type="evidence" value="ECO:0007669"/>
    <property type="project" value="InterPro"/>
</dbReference>
<dbReference type="InterPro" id="IPR000719">
    <property type="entry name" value="Prot_kinase_dom"/>
</dbReference>
<dbReference type="PANTHER" id="PTHR11920">
    <property type="entry name" value="GUANYLYL CYCLASE"/>
    <property type="match status" value="1"/>
</dbReference>
<dbReference type="GO" id="GO:0005886">
    <property type="term" value="C:plasma membrane"/>
    <property type="evidence" value="ECO:0007669"/>
    <property type="project" value="TreeGrafter"/>
</dbReference>
<evidence type="ECO:0000259" key="15">
    <source>
        <dbReference type="PROSITE" id="PS50011"/>
    </source>
</evidence>
<dbReference type="GO" id="GO:0004016">
    <property type="term" value="F:adenylate cyclase activity"/>
    <property type="evidence" value="ECO:0007669"/>
    <property type="project" value="TreeGrafter"/>
</dbReference>
<dbReference type="InterPro" id="IPR028082">
    <property type="entry name" value="Peripla_BP_I"/>
</dbReference>
<evidence type="ECO:0000256" key="4">
    <source>
        <dbReference type="ARBA" id="ARBA00022729"/>
    </source>
</evidence>
<dbReference type="SUPFAM" id="SSF55073">
    <property type="entry name" value="Nucleotide cyclase"/>
    <property type="match status" value="1"/>
</dbReference>
<dbReference type="GO" id="GO:0007168">
    <property type="term" value="P:receptor guanylyl cyclase signaling pathway"/>
    <property type="evidence" value="ECO:0007669"/>
    <property type="project" value="TreeGrafter"/>
</dbReference>
<dbReference type="PANTHER" id="PTHR11920:SF501">
    <property type="entry name" value="GUANYLATE CYCLASE 32E"/>
    <property type="match status" value="1"/>
</dbReference>
<gene>
    <name evidence="17" type="ORF">MCOR_17787</name>
</gene>
<feature type="domain" description="Guanylate cyclase" evidence="16">
    <location>
        <begin position="1341"/>
        <end position="1396"/>
    </location>
</feature>
<dbReference type="GO" id="GO:0001653">
    <property type="term" value="F:peptide receptor activity"/>
    <property type="evidence" value="ECO:0007669"/>
    <property type="project" value="TreeGrafter"/>
</dbReference>
<dbReference type="GO" id="GO:0005524">
    <property type="term" value="F:ATP binding"/>
    <property type="evidence" value="ECO:0007669"/>
    <property type="project" value="InterPro"/>
</dbReference>
<evidence type="ECO:0000256" key="2">
    <source>
        <dbReference type="ARBA" id="ARBA00012202"/>
    </source>
</evidence>
<dbReference type="InterPro" id="IPR011009">
    <property type="entry name" value="Kinase-like_dom_sf"/>
</dbReference>
<feature type="region of interest" description="Disordered" evidence="13">
    <location>
        <begin position="944"/>
        <end position="975"/>
    </location>
</feature>
<feature type="domain" description="Guanylate cyclase" evidence="16">
    <location>
        <begin position="1321"/>
        <end position="1339"/>
    </location>
</feature>
<dbReference type="CDD" id="cd06352">
    <property type="entry name" value="PBP1_NPR_GC-like"/>
    <property type="match status" value="1"/>
</dbReference>
<dbReference type="PROSITE" id="PS50011">
    <property type="entry name" value="PROTEIN_KINASE_DOM"/>
    <property type="match status" value="1"/>
</dbReference>
<keyword evidence="8 14" id="KW-0472">Membrane</keyword>
<dbReference type="GO" id="GO:0035556">
    <property type="term" value="P:intracellular signal transduction"/>
    <property type="evidence" value="ECO:0007669"/>
    <property type="project" value="InterPro"/>
</dbReference>
<proteinExistence type="predicted"/>
<keyword evidence="6 14" id="KW-1133">Transmembrane helix</keyword>
<keyword evidence="3 14" id="KW-0812">Transmembrane</keyword>
<evidence type="ECO:0000256" key="10">
    <source>
        <dbReference type="ARBA" id="ARBA00023180"/>
    </source>
</evidence>
<protein>
    <recommendedName>
        <fullName evidence="2">guanylate cyclase</fullName>
        <ecNumber evidence="2">4.6.1.2</ecNumber>
    </recommendedName>
</protein>
<keyword evidence="10" id="KW-0325">Glycoprotein</keyword>
<keyword evidence="5" id="KW-0547">Nucleotide-binding</keyword>
<dbReference type="Proteomes" id="UP000507470">
    <property type="component" value="Unassembled WGS sequence"/>
</dbReference>
<evidence type="ECO:0000256" key="9">
    <source>
        <dbReference type="ARBA" id="ARBA00023170"/>
    </source>
</evidence>
<dbReference type="Pfam" id="PF01094">
    <property type="entry name" value="ANF_receptor"/>
    <property type="match status" value="1"/>
</dbReference>
<dbReference type="Pfam" id="PF00211">
    <property type="entry name" value="Guanylate_cyc"/>
    <property type="match status" value="1"/>
</dbReference>
<name>A0A6J8BEU9_MYTCO</name>
<sequence length="1431" mass="165081">MRTGNMAKQLRTTDTMAKQEGRITCLNKKDGYMAKQEDGKHGQTIKKDGLLSLIYLGLFNDHSLTHEACCRDYYNDRSLTHEACCRDYYNDHSLTHEACCRDYYNDRPLTHEACCRDYYNDRPLTHEACYYYNDRSLTHEAWCRDYYNDCSLTHEACCRDYYNDRSLTHEACCRDYYNDRSLTHEACCRDYINDRSLTHEACCRDYYNDRSLTHEECCRDYYNDHSLTHEACCRDYYNDHSLTHMKHVVETITIITHLLMKHVVETITMIAHLLMKHVVETITMIAHLLMKHVVETITMITHLLMKHSICGKYDIVELEQYLEKPLTKIEWKKFTTKKIHKYWEGAIKTKMKRYSTLRYLKCEYDIGRIHPLLKTTSANITEIKKLSICSKLVTGTYILQSNKAEYSNYATNPMCRLCNKADETIEHFILLCETTSQIRTTLIGKILHEGSLVLARESLQTPIDLITFIINTYYITSQRRCARMLKTESVITWVKWFDSDCNQKSALAATVSAKSNFEPDLFLGPPCSSAMRGVAQLASYWRRPVFGWVSNDIEFRNRTIYSTLIRLLGPLNKLPNVMRYVSKMFKWKRFSMIHDEAAPYVAVAAAIAENKDTTIKSTHEVSGRMDDTHIESIFQQVRKYSRILIFAVPKHTLRRYMIVAHRLGMSSGDFAFLCIHGDLYTWKQLNDEVLTDDVWRKNDKDDQGARQAFESVLHIIMPTLSEKLSEQFNHLVNKMKDVESNNWINLPPVSASDAYAPYLYDATLTWAIMVDKIMKENKDPSDGDIMFKRAVNFYQEGLTNFIVLDAEGDRLLNFWMLDMQENGRFQRIIEIKYGKIDVVANTTQSGDKLVRWANGKYGLHNAPPDVPACGFENEHCREDFTNTIVGAVCGSSFVLVVAIIINIVFRRYRRVQLLRSMIWQVKFEDIDFVTALLHGSVRNSFKNLSRRRTSSNKKKASRTSSGSGGGVISSNSSPPQFHKPDGGAMFGSVAYVRGSLVSVKRVNKGNITMTKDVLHQLNQLMELKQQNVCAFVGASFDPGRILLLWEYCPKGSIQDVIWNQNIKLDQMFKFALSLDIVKGLDFVHKSSVQYHGNLKSTNCVVDSRWTCKLTDFGVPSIRYVDRNIQEEPHDKLLWTAPEVLRNEKVLDKQKADLFSLGIILKEVFTRSGPYTEFPFLQPSDIIEKVREVPEGPVFRPLITVDFRKQNPDLFGVIDELWNDDPLHRPSASRAYKVLHRINPSKAYTVLHRINPSKNLTMIDNMIAILEKYANHLEDLVAERTSELDAEKKKTENLLYRMLPRSVAEDLKAGKQVKAEQFDEATIYFSDIVGFTTICASSTPIEVETIGDAYMLASGLPKRNGSRHIREIADCALNILESITTFYIPHQQNQTVRIRIGQYIFMSLYQNLTVTIRIGESFFMSLPESNSYTAYR</sequence>
<dbReference type="Gene3D" id="3.30.70.1230">
    <property type="entry name" value="Nucleotide cyclase"/>
    <property type="match status" value="1"/>
</dbReference>
<evidence type="ECO:0000259" key="16">
    <source>
        <dbReference type="PROSITE" id="PS50125"/>
    </source>
</evidence>
<keyword evidence="9" id="KW-0675">Receptor</keyword>
<feature type="transmembrane region" description="Helical" evidence="14">
    <location>
        <begin position="884"/>
        <end position="905"/>
    </location>
</feature>
<feature type="domain" description="Protein kinase" evidence="15">
    <location>
        <begin position="953"/>
        <end position="1238"/>
    </location>
</feature>
<feature type="compositionally biased region" description="Basic residues" evidence="13">
    <location>
        <begin position="944"/>
        <end position="957"/>
    </location>
</feature>
<dbReference type="PROSITE" id="PS50125">
    <property type="entry name" value="GUANYLATE_CYCLASE_2"/>
    <property type="match status" value="2"/>
</dbReference>
<dbReference type="CDD" id="cd07302">
    <property type="entry name" value="CHD"/>
    <property type="match status" value="1"/>
</dbReference>
<dbReference type="SMART" id="SM00044">
    <property type="entry name" value="CYCc"/>
    <property type="match status" value="1"/>
</dbReference>
<evidence type="ECO:0000256" key="6">
    <source>
        <dbReference type="ARBA" id="ARBA00022989"/>
    </source>
</evidence>
<dbReference type="Pfam" id="PF07714">
    <property type="entry name" value="PK_Tyr_Ser-Thr"/>
    <property type="match status" value="1"/>
</dbReference>
<dbReference type="SUPFAM" id="SSF53822">
    <property type="entry name" value="Periplasmic binding protein-like I"/>
    <property type="match status" value="1"/>
</dbReference>
<dbReference type="InterPro" id="IPR050401">
    <property type="entry name" value="Cyclic_nucleotide_synthase"/>
</dbReference>
<evidence type="ECO:0000256" key="12">
    <source>
        <dbReference type="ARBA" id="ARBA00023293"/>
    </source>
</evidence>
<keyword evidence="18" id="KW-1185">Reference proteome</keyword>
<dbReference type="InterPro" id="IPR029787">
    <property type="entry name" value="Nucleotide_cyclase"/>
</dbReference>
<accession>A0A6J8BEU9</accession>
<dbReference type="GO" id="GO:0005525">
    <property type="term" value="F:GTP binding"/>
    <property type="evidence" value="ECO:0007669"/>
    <property type="project" value="UniProtKB-KW"/>
</dbReference>
<dbReference type="Gene3D" id="3.40.50.2300">
    <property type="match status" value="2"/>
</dbReference>
<dbReference type="EMBL" id="CACVKT020003154">
    <property type="protein sequence ID" value="CAC5381931.1"/>
    <property type="molecule type" value="Genomic_DNA"/>
</dbReference>
<keyword evidence="12" id="KW-0141">cGMP biosynthesis</keyword>
<evidence type="ECO:0000313" key="17">
    <source>
        <dbReference type="EMBL" id="CAC5381931.1"/>
    </source>
</evidence>
<dbReference type="Gene3D" id="6.10.250.780">
    <property type="match status" value="1"/>
</dbReference>
<evidence type="ECO:0000256" key="3">
    <source>
        <dbReference type="ARBA" id="ARBA00022692"/>
    </source>
</evidence>
<reference evidence="17 18" key="1">
    <citation type="submission" date="2020-06" db="EMBL/GenBank/DDBJ databases">
        <authorList>
            <person name="Li R."/>
            <person name="Bekaert M."/>
        </authorList>
    </citation>
    <scope>NUCLEOTIDE SEQUENCE [LARGE SCALE GENOMIC DNA]</scope>
    <source>
        <strain evidence="18">wild</strain>
    </source>
</reference>
<dbReference type="InterPro" id="IPR001054">
    <property type="entry name" value="A/G_cyclase"/>
</dbReference>
<evidence type="ECO:0000313" key="18">
    <source>
        <dbReference type="Proteomes" id="UP000507470"/>
    </source>
</evidence>